<proteinExistence type="predicted"/>
<accession>A0A8S5VBS8</accession>
<organism evidence="1">
    <name type="scientific">Myoviridae sp. ctbEa13</name>
    <dbReference type="NCBI Taxonomy" id="2825136"/>
    <lineage>
        <taxon>Viruses</taxon>
        <taxon>Duplodnaviria</taxon>
        <taxon>Heunggongvirae</taxon>
        <taxon>Uroviricota</taxon>
        <taxon>Caudoviricetes</taxon>
    </lineage>
</organism>
<sequence length="41" mass="4876">MLYSKYCKNVLELQMILKTLDKERYVDCVPDMKGGFVVIYK</sequence>
<protein>
    <submittedName>
        <fullName evidence="1">Uncharacterized protein</fullName>
    </submittedName>
</protein>
<name>A0A8S5VBS8_9CAUD</name>
<evidence type="ECO:0000313" key="1">
    <source>
        <dbReference type="EMBL" id="DAG04059.1"/>
    </source>
</evidence>
<reference evidence="1" key="1">
    <citation type="journal article" date="2021" name="Proc. Natl. Acad. Sci. U.S.A.">
        <title>A Catalog of Tens of Thousands of Viruses from Human Metagenomes Reveals Hidden Associations with Chronic Diseases.</title>
        <authorList>
            <person name="Tisza M.J."/>
            <person name="Buck C.B."/>
        </authorList>
    </citation>
    <scope>NUCLEOTIDE SEQUENCE</scope>
    <source>
        <strain evidence="1">CtbEa13</strain>
    </source>
</reference>
<dbReference type="EMBL" id="BK016237">
    <property type="protein sequence ID" value="DAG04059.1"/>
    <property type="molecule type" value="Genomic_DNA"/>
</dbReference>